<keyword evidence="6 11" id="KW-0547">Nucleotide-binding</keyword>
<dbReference type="EMBL" id="LWDV01000010">
    <property type="protein sequence ID" value="OCL25794.1"/>
    <property type="molecule type" value="Genomic_DNA"/>
</dbReference>
<dbReference type="OrthoDB" id="9774907at2"/>
<name>A0A1C0A6M9_9FIRM</name>
<gene>
    <name evidence="11" type="primary">tmk</name>
    <name evidence="13" type="ORF">U472_15860</name>
</gene>
<feature type="domain" description="Thymidylate kinase-like" evidence="12">
    <location>
        <begin position="8"/>
        <end position="201"/>
    </location>
</feature>
<evidence type="ECO:0000256" key="11">
    <source>
        <dbReference type="HAMAP-Rule" id="MF_00165"/>
    </source>
</evidence>
<dbReference type="FunFam" id="3.40.50.300:FF:000225">
    <property type="entry name" value="Thymidylate kinase"/>
    <property type="match status" value="1"/>
</dbReference>
<evidence type="ECO:0000313" key="14">
    <source>
        <dbReference type="Proteomes" id="UP000093514"/>
    </source>
</evidence>
<dbReference type="GO" id="GO:0005524">
    <property type="term" value="F:ATP binding"/>
    <property type="evidence" value="ECO:0007669"/>
    <property type="project" value="UniProtKB-UniRule"/>
</dbReference>
<dbReference type="CDD" id="cd01672">
    <property type="entry name" value="TMPK"/>
    <property type="match status" value="1"/>
</dbReference>
<proteinExistence type="inferred from homology"/>
<dbReference type="EC" id="2.7.4.9" evidence="2 11"/>
<dbReference type="GO" id="GO:0006233">
    <property type="term" value="P:dTDP biosynthetic process"/>
    <property type="evidence" value="ECO:0007669"/>
    <property type="project" value="InterPro"/>
</dbReference>
<reference evidence="13 14" key="2">
    <citation type="submission" date="2016-08" db="EMBL/GenBank/DDBJ databases">
        <title>Orenia metallireducens sp. nov. strain Z6, a Novel Metal-reducing Firmicute from the Deep Subsurface.</title>
        <authorList>
            <person name="Maxim B.I."/>
            <person name="Kenneth K."/>
            <person name="Flynn T.M."/>
            <person name="Oloughlin E.J."/>
            <person name="Locke R.A."/>
            <person name="Weber J.R."/>
            <person name="Egan S.M."/>
            <person name="Mackie R.I."/>
            <person name="Cann I.K."/>
        </authorList>
    </citation>
    <scope>NUCLEOTIDE SEQUENCE [LARGE SCALE GENOMIC DNA]</scope>
    <source>
        <strain evidence="13 14">Z6</strain>
    </source>
</reference>
<dbReference type="InterPro" id="IPR027417">
    <property type="entry name" value="P-loop_NTPase"/>
</dbReference>
<dbReference type="GO" id="GO:0005829">
    <property type="term" value="C:cytosol"/>
    <property type="evidence" value="ECO:0007669"/>
    <property type="project" value="TreeGrafter"/>
</dbReference>
<evidence type="ECO:0000256" key="3">
    <source>
        <dbReference type="ARBA" id="ARBA00017144"/>
    </source>
</evidence>
<evidence type="ECO:0000256" key="10">
    <source>
        <dbReference type="ARBA" id="ARBA00057735"/>
    </source>
</evidence>
<dbReference type="RefSeq" id="WP_068719718.1">
    <property type="nucleotide sequence ID" value="NZ_LWDV01000010.1"/>
</dbReference>
<keyword evidence="14" id="KW-1185">Reference proteome</keyword>
<dbReference type="PANTHER" id="PTHR10344:SF4">
    <property type="entry name" value="UMP-CMP KINASE 2, MITOCHONDRIAL"/>
    <property type="match status" value="1"/>
</dbReference>
<evidence type="ECO:0000256" key="6">
    <source>
        <dbReference type="ARBA" id="ARBA00022741"/>
    </source>
</evidence>
<feature type="binding site" evidence="11">
    <location>
        <begin position="10"/>
        <end position="17"/>
    </location>
    <ligand>
        <name>ATP</name>
        <dbReference type="ChEBI" id="CHEBI:30616"/>
    </ligand>
</feature>
<evidence type="ECO:0000256" key="8">
    <source>
        <dbReference type="ARBA" id="ARBA00022840"/>
    </source>
</evidence>
<evidence type="ECO:0000256" key="2">
    <source>
        <dbReference type="ARBA" id="ARBA00012980"/>
    </source>
</evidence>
<dbReference type="AlphaFoldDB" id="A0A1C0A6M9"/>
<evidence type="ECO:0000256" key="7">
    <source>
        <dbReference type="ARBA" id="ARBA00022777"/>
    </source>
</evidence>
<dbReference type="GO" id="GO:0006227">
    <property type="term" value="P:dUDP biosynthetic process"/>
    <property type="evidence" value="ECO:0007669"/>
    <property type="project" value="TreeGrafter"/>
</dbReference>
<reference evidence="14" key="1">
    <citation type="submission" date="2016-07" db="EMBL/GenBank/DDBJ databases">
        <authorList>
            <person name="Florea S."/>
            <person name="Webb J.S."/>
            <person name="Jaromczyk J."/>
            <person name="Schardl C.L."/>
        </authorList>
    </citation>
    <scope>NUCLEOTIDE SEQUENCE [LARGE SCALE GENOMIC DNA]</scope>
    <source>
        <strain evidence="14">Z6</strain>
    </source>
</reference>
<evidence type="ECO:0000256" key="1">
    <source>
        <dbReference type="ARBA" id="ARBA00009776"/>
    </source>
</evidence>
<keyword evidence="4 11" id="KW-0808">Transferase</keyword>
<dbReference type="HAMAP" id="MF_00165">
    <property type="entry name" value="Thymidylate_kinase"/>
    <property type="match status" value="1"/>
</dbReference>
<dbReference type="GO" id="GO:0004798">
    <property type="term" value="F:dTMP kinase activity"/>
    <property type="evidence" value="ECO:0007669"/>
    <property type="project" value="UniProtKB-UniRule"/>
</dbReference>
<organism evidence="13 14">
    <name type="scientific">Orenia metallireducens</name>
    <dbReference type="NCBI Taxonomy" id="1413210"/>
    <lineage>
        <taxon>Bacteria</taxon>
        <taxon>Bacillati</taxon>
        <taxon>Bacillota</taxon>
        <taxon>Clostridia</taxon>
        <taxon>Halanaerobiales</taxon>
        <taxon>Halobacteroidaceae</taxon>
        <taxon>Orenia</taxon>
    </lineage>
</organism>
<evidence type="ECO:0000256" key="9">
    <source>
        <dbReference type="ARBA" id="ARBA00048743"/>
    </source>
</evidence>
<dbReference type="SUPFAM" id="SSF52540">
    <property type="entry name" value="P-loop containing nucleoside triphosphate hydrolases"/>
    <property type="match status" value="1"/>
</dbReference>
<sequence>MKGYFITLEGVEGSGKSTQVRLIKEYLESLGYKVVTTFEPGDTEVGKEIRKILLSPDNTELVSRAELLLYVAERAQHVFELLKPSLEEGKIIISDRYTDATLAYQGYARGLDQNLIEELNTIATEGLEPDLTLLLDIDPQISLRRAKQVTAENSSKGDRIEAEKISFHQRVRKGYLDLAKREERIELIDANQSIDNIFNSIKTILQKRLIKDENR</sequence>
<evidence type="ECO:0000313" key="13">
    <source>
        <dbReference type="EMBL" id="OCL25794.1"/>
    </source>
</evidence>
<protein>
    <recommendedName>
        <fullName evidence="3 11">Thymidylate kinase</fullName>
        <ecNumber evidence="2 11">2.7.4.9</ecNumber>
    </recommendedName>
    <alternativeName>
        <fullName evidence="11">dTMP kinase</fullName>
    </alternativeName>
</protein>
<dbReference type="InterPro" id="IPR039430">
    <property type="entry name" value="Thymidylate_kin-like_dom"/>
</dbReference>
<dbReference type="GO" id="GO:0006235">
    <property type="term" value="P:dTTP biosynthetic process"/>
    <property type="evidence" value="ECO:0007669"/>
    <property type="project" value="UniProtKB-UniRule"/>
</dbReference>
<comment type="catalytic activity">
    <reaction evidence="9 11">
        <text>dTMP + ATP = dTDP + ADP</text>
        <dbReference type="Rhea" id="RHEA:13517"/>
        <dbReference type="ChEBI" id="CHEBI:30616"/>
        <dbReference type="ChEBI" id="CHEBI:58369"/>
        <dbReference type="ChEBI" id="CHEBI:63528"/>
        <dbReference type="ChEBI" id="CHEBI:456216"/>
        <dbReference type="EC" id="2.7.4.9"/>
    </reaction>
</comment>
<comment type="function">
    <text evidence="10 11">Phosphorylation of dTMP to form dTDP in both de novo and salvage pathways of dTTP synthesis.</text>
</comment>
<keyword evidence="8 11" id="KW-0067">ATP-binding</keyword>
<keyword evidence="5 11" id="KW-0545">Nucleotide biosynthesis</keyword>
<dbReference type="NCBIfam" id="TIGR00041">
    <property type="entry name" value="DTMP_kinase"/>
    <property type="match status" value="1"/>
</dbReference>
<dbReference type="InterPro" id="IPR018094">
    <property type="entry name" value="Thymidylate_kinase"/>
</dbReference>
<evidence type="ECO:0000259" key="12">
    <source>
        <dbReference type="Pfam" id="PF02223"/>
    </source>
</evidence>
<accession>A0A1C0A6M9</accession>
<dbReference type="PANTHER" id="PTHR10344">
    <property type="entry name" value="THYMIDYLATE KINASE"/>
    <property type="match status" value="1"/>
</dbReference>
<evidence type="ECO:0000256" key="5">
    <source>
        <dbReference type="ARBA" id="ARBA00022727"/>
    </source>
</evidence>
<dbReference type="Gene3D" id="3.40.50.300">
    <property type="entry name" value="P-loop containing nucleotide triphosphate hydrolases"/>
    <property type="match status" value="1"/>
</dbReference>
<comment type="caution">
    <text evidence="13">The sequence shown here is derived from an EMBL/GenBank/DDBJ whole genome shotgun (WGS) entry which is preliminary data.</text>
</comment>
<keyword evidence="7 11" id="KW-0418">Kinase</keyword>
<evidence type="ECO:0000256" key="4">
    <source>
        <dbReference type="ARBA" id="ARBA00022679"/>
    </source>
</evidence>
<comment type="similarity">
    <text evidence="1 11">Belongs to the thymidylate kinase family.</text>
</comment>
<dbReference type="Pfam" id="PF02223">
    <property type="entry name" value="Thymidylate_kin"/>
    <property type="match status" value="1"/>
</dbReference>
<dbReference type="Proteomes" id="UP000093514">
    <property type="component" value="Unassembled WGS sequence"/>
</dbReference>